<dbReference type="Proteomes" id="UP000319671">
    <property type="component" value="Unassembled WGS sequence"/>
</dbReference>
<reference evidence="1 2" key="1">
    <citation type="submission" date="2019-06" db="EMBL/GenBank/DDBJ databases">
        <title>Sorghum-associated microbial communities from plants grown in Nebraska, USA.</title>
        <authorList>
            <person name="Schachtman D."/>
        </authorList>
    </citation>
    <scope>NUCLEOTIDE SEQUENCE [LARGE SCALE GENOMIC DNA]</scope>
    <source>
        <strain evidence="1 2">2482</strain>
    </source>
</reference>
<accession>A0A561DS27</accession>
<dbReference type="AlphaFoldDB" id="A0A561DS27"/>
<dbReference type="InterPro" id="IPR014913">
    <property type="entry name" value="YppE-like"/>
</dbReference>
<name>A0A561DS27_9BACI</name>
<evidence type="ECO:0000313" key="1">
    <source>
        <dbReference type="EMBL" id="TWE06150.1"/>
    </source>
</evidence>
<dbReference type="RefSeq" id="WP_144562964.1">
    <property type="nucleotide sequence ID" value="NZ_VIVN01000002.1"/>
</dbReference>
<dbReference type="Pfam" id="PF08807">
    <property type="entry name" value="DUF1798"/>
    <property type="match status" value="1"/>
</dbReference>
<organism evidence="1 2">
    <name type="scientific">Neobacillus bataviensis</name>
    <dbReference type="NCBI Taxonomy" id="220685"/>
    <lineage>
        <taxon>Bacteria</taxon>
        <taxon>Bacillati</taxon>
        <taxon>Bacillota</taxon>
        <taxon>Bacilli</taxon>
        <taxon>Bacillales</taxon>
        <taxon>Bacillaceae</taxon>
        <taxon>Neobacillus</taxon>
    </lineage>
</organism>
<dbReference type="InterPro" id="IPR023351">
    <property type="entry name" value="YppE-like_sf"/>
</dbReference>
<dbReference type="Gene3D" id="1.20.120.440">
    <property type="entry name" value="YppE-like"/>
    <property type="match status" value="1"/>
</dbReference>
<dbReference type="SUPFAM" id="SSF140415">
    <property type="entry name" value="YppE-like"/>
    <property type="match status" value="1"/>
</dbReference>
<comment type="caution">
    <text evidence="1">The sequence shown here is derived from an EMBL/GenBank/DDBJ whole genome shotgun (WGS) entry which is preliminary data.</text>
</comment>
<evidence type="ECO:0000313" key="2">
    <source>
        <dbReference type="Proteomes" id="UP000319671"/>
    </source>
</evidence>
<proteinExistence type="predicted"/>
<protein>
    <submittedName>
        <fullName evidence="1">Uncharacterized protein DUF1798</fullName>
    </submittedName>
</protein>
<dbReference type="EMBL" id="VIVN01000002">
    <property type="protein sequence ID" value="TWE06150.1"/>
    <property type="molecule type" value="Genomic_DNA"/>
</dbReference>
<keyword evidence="2" id="KW-1185">Reference proteome</keyword>
<gene>
    <name evidence="1" type="ORF">FB550_102169</name>
</gene>
<sequence>MSEEILDLTEKLLHYNELFLKNYREGRETGVTHDFHSVIKPFADEVKEMNDKWNKAMKIWLSTANTQYLHLKQIDTTSAHIDQLSVQSFFPETSKSRFLNTHRAIEFILSEVEKEVKK</sequence>